<proteinExistence type="predicted"/>
<dbReference type="Proteomes" id="UP000887580">
    <property type="component" value="Unplaced"/>
</dbReference>
<dbReference type="WBParaSite" id="PS1159_v2.g18976.t1">
    <property type="protein sequence ID" value="PS1159_v2.g18976.t1"/>
    <property type="gene ID" value="PS1159_v2.g18976"/>
</dbReference>
<name>A0AC35FNP8_9BILA</name>
<evidence type="ECO:0000313" key="1">
    <source>
        <dbReference type="Proteomes" id="UP000887580"/>
    </source>
</evidence>
<accession>A0AC35FNP8</accession>
<evidence type="ECO:0000313" key="2">
    <source>
        <dbReference type="WBParaSite" id="PS1159_v2.g18976.t1"/>
    </source>
</evidence>
<organism evidence="1 2">
    <name type="scientific">Panagrolaimus sp. PS1159</name>
    <dbReference type="NCBI Taxonomy" id="55785"/>
    <lineage>
        <taxon>Eukaryota</taxon>
        <taxon>Metazoa</taxon>
        <taxon>Ecdysozoa</taxon>
        <taxon>Nematoda</taxon>
        <taxon>Chromadorea</taxon>
        <taxon>Rhabditida</taxon>
        <taxon>Tylenchina</taxon>
        <taxon>Panagrolaimomorpha</taxon>
        <taxon>Panagrolaimoidea</taxon>
        <taxon>Panagrolaimidae</taxon>
        <taxon>Panagrolaimus</taxon>
    </lineage>
</organism>
<reference evidence="2" key="1">
    <citation type="submission" date="2022-11" db="UniProtKB">
        <authorList>
            <consortium name="WormBaseParasite"/>
        </authorList>
    </citation>
    <scope>IDENTIFICATION</scope>
</reference>
<protein>
    <submittedName>
        <fullName evidence="2">Uncharacterized protein</fullName>
    </submittedName>
</protein>
<sequence length="97" mass="11775">MSCCFAPSNTRLCFFDLFFKICYCFWSTLSLLSIFYTVTISSNILFGYSFFFKYDHRTFLRFHFYRLFNSTTVVFLTFYRFLVSRLVAFFCLLSDFL</sequence>